<dbReference type="AlphaFoldDB" id="A0A7M7RIJ6"/>
<dbReference type="SUPFAM" id="SSF55816">
    <property type="entry name" value="5'-nucleotidase (syn. UDP-sugar hydrolase), C-terminal domain"/>
    <property type="match status" value="1"/>
</dbReference>
<evidence type="ECO:0000259" key="4">
    <source>
        <dbReference type="Pfam" id="PF00149"/>
    </source>
</evidence>
<dbReference type="GeneID" id="591937"/>
<dbReference type="InterPro" id="IPR004843">
    <property type="entry name" value="Calcineurin-like_PHP"/>
</dbReference>
<dbReference type="GO" id="GO:0000166">
    <property type="term" value="F:nucleotide binding"/>
    <property type="evidence" value="ECO:0007669"/>
    <property type="project" value="UniProtKB-KW"/>
</dbReference>
<dbReference type="CDD" id="cd07406">
    <property type="entry name" value="MPP_CG11883_N"/>
    <property type="match status" value="1"/>
</dbReference>
<dbReference type="InterPro" id="IPR036907">
    <property type="entry name" value="5'-Nucleotdase_C_sf"/>
</dbReference>
<dbReference type="RefSeq" id="XP_796575.4">
    <property type="nucleotide sequence ID" value="XM_791482.5"/>
</dbReference>
<dbReference type="Pfam" id="PF02872">
    <property type="entry name" value="5_nucleotid_C"/>
    <property type="match status" value="1"/>
</dbReference>
<dbReference type="EnsemblMetazoa" id="XM_791482">
    <property type="protein sequence ID" value="XP_796575"/>
    <property type="gene ID" value="LOC591937"/>
</dbReference>
<accession>A0A7M7RIJ6</accession>
<evidence type="ECO:0000313" key="6">
    <source>
        <dbReference type="EnsemblMetazoa" id="XP_796575"/>
    </source>
</evidence>
<dbReference type="GO" id="GO:0016787">
    <property type="term" value="F:hydrolase activity"/>
    <property type="evidence" value="ECO:0007669"/>
    <property type="project" value="UniProtKB-KW"/>
</dbReference>
<proteinExistence type="inferred from homology"/>
<organism evidence="6 7">
    <name type="scientific">Strongylocentrotus purpuratus</name>
    <name type="common">Purple sea urchin</name>
    <dbReference type="NCBI Taxonomy" id="7668"/>
    <lineage>
        <taxon>Eukaryota</taxon>
        <taxon>Metazoa</taxon>
        <taxon>Echinodermata</taxon>
        <taxon>Eleutherozoa</taxon>
        <taxon>Echinozoa</taxon>
        <taxon>Echinoidea</taxon>
        <taxon>Euechinoidea</taxon>
        <taxon>Echinacea</taxon>
        <taxon>Camarodonta</taxon>
        <taxon>Echinidea</taxon>
        <taxon>Strongylocentrotidae</taxon>
        <taxon>Strongylocentrotus</taxon>
    </lineage>
</organism>
<dbReference type="InterPro" id="IPR029052">
    <property type="entry name" value="Metallo-depent_PP-like"/>
</dbReference>
<keyword evidence="2" id="KW-0732">Signal</keyword>
<reference evidence="6" key="2">
    <citation type="submission" date="2021-01" db="UniProtKB">
        <authorList>
            <consortium name="EnsemblMetazoa"/>
        </authorList>
    </citation>
    <scope>IDENTIFICATION</scope>
</reference>
<evidence type="ECO:0008006" key="8">
    <source>
        <dbReference type="Google" id="ProtNLM"/>
    </source>
</evidence>
<evidence type="ECO:0000259" key="5">
    <source>
        <dbReference type="Pfam" id="PF02872"/>
    </source>
</evidence>
<dbReference type="Proteomes" id="UP000007110">
    <property type="component" value="Unassembled WGS sequence"/>
</dbReference>
<reference evidence="7" key="1">
    <citation type="submission" date="2015-02" db="EMBL/GenBank/DDBJ databases">
        <title>Genome sequencing for Strongylocentrotus purpuratus.</title>
        <authorList>
            <person name="Murali S."/>
            <person name="Liu Y."/>
            <person name="Vee V."/>
            <person name="English A."/>
            <person name="Wang M."/>
            <person name="Skinner E."/>
            <person name="Han Y."/>
            <person name="Muzny D.M."/>
            <person name="Worley K.C."/>
            <person name="Gibbs R.A."/>
        </authorList>
    </citation>
    <scope>NUCLEOTIDE SEQUENCE</scope>
</reference>
<dbReference type="InterPro" id="IPR008334">
    <property type="entry name" value="5'-Nucleotdase_C"/>
</dbReference>
<dbReference type="PRINTS" id="PR01607">
    <property type="entry name" value="APYRASEFAMLY"/>
</dbReference>
<protein>
    <recommendedName>
        <fullName evidence="8">5'-nucleotidase</fullName>
    </recommendedName>
</protein>
<dbReference type="SUPFAM" id="SSF56300">
    <property type="entry name" value="Metallo-dependent phosphatases"/>
    <property type="match status" value="1"/>
</dbReference>
<dbReference type="PANTHER" id="PTHR11575">
    <property type="entry name" value="5'-NUCLEOTIDASE-RELATED"/>
    <property type="match status" value="1"/>
</dbReference>
<keyword evidence="3" id="KW-0378">Hydrolase</keyword>
<name>A0A7M7RIJ6_STRPU</name>
<feature type="domain" description="5'-Nucleotidase C-terminal" evidence="5">
    <location>
        <begin position="343"/>
        <end position="497"/>
    </location>
</feature>
<feature type="domain" description="Calcineurin-like phosphoesterase" evidence="4">
    <location>
        <begin position="69"/>
        <end position="272"/>
    </location>
</feature>
<dbReference type="Gene3D" id="3.60.21.10">
    <property type="match status" value="1"/>
</dbReference>
<evidence type="ECO:0000256" key="3">
    <source>
        <dbReference type="RuleBase" id="RU362119"/>
    </source>
</evidence>
<keyword evidence="7" id="KW-1185">Reference proteome</keyword>
<dbReference type="OrthoDB" id="10252235at2759"/>
<comment type="similarity">
    <text evidence="1 3">Belongs to the 5'-nucleotidase family.</text>
</comment>
<sequence length="689" mass="76700">MGVGCSFNAGIVRQNLLSDEDQVLRWRGHELYRGADSSNPSLGSVSPTRQRLTDEIQALYTCNQLEVLTIIHFNDVYNIEAGDGACGGAARFATVVKAYTDRNPLVLFSGDCLNPSILSTFTKGEHMVPILNALRVNTAVYGNHDFDFGVDNLEDIVKETQFPWLLSNVIDDFTDQMLADGIVTRLITWQNKKIGLIGLVEEEWLVTLATVDRENVTYLDYVERGQKLATELKEQGADFVIALTHMRLPNDIRLASETTAIDLILAGHDHDYSVNQVNGTYIVKSGSDFKSLSIITLRFTPHDININIKEVVIDQEVTEDEEMKMIVDRYGDVMKREMEGKLGVVEVDLDARFASIRTQETNLGNLVTDIMLSVLEADVALLNSGTFRSDRIHPAGEFKKRDLLTLLPLIDPLMVLEVTGDELYEALENGVSQYPKKEGRFPQVSGMRYGFYPSAPSGQRVDPLTVVVDGQCILPDKKYRLCTKEYIANGKDGYKVFCSCPVLVDAEEGPVLTTVVLNHFHSAGIVQGLKPCRSRHRQSLVSLSSRPSLVKSASLGQVEQARARIAPRLEGRITQMDEVGDWKEILAGHRNLFLTGSSEEVQAEWERLCRVEEESNNAEVMRNVISHNSEHPALYPRVIITDASAGEVDDETISKGSTASASMLSFSAEEEEGAWRPCTAPSEWMMWTQ</sequence>
<dbReference type="Gene3D" id="3.90.780.10">
    <property type="entry name" value="5'-Nucleotidase, C-terminal domain"/>
    <property type="match status" value="1"/>
</dbReference>
<dbReference type="OMA" id="GETWYDF"/>
<keyword evidence="3" id="KW-0547">Nucleotide-binding</keyword>
<evidence type="ECO:0000256" key="2">
    <source>
        <dbReference type="ARBA" id="ARBA00022729"/>
    </source>
</evidence>
<evidence type="ECO:0000256" key="1">
    <source>
        <dbReference type="ARBA" id="ARBA00006654"/>
    </source>
</evidence>
<dbReference type="Pfam" id="PF00149">
    <property type="entry name" value="Metallophos"/>
    <property type="match status" value="1"/>
</dbReference>
<dbReference type="InterPro" id="IPR041821">
    <property type="entry name" value="CG11883_N"/>
</dbReference>
<evidence type="ECO:0000313" key="7">
    <source>
        <dbReference type="Proteomes" id="UP000007110"/>
    </source>
</evidence>
<dbReference type="InParanoid" id="A0A7M7RIJ6"/>
<dbReference type="GO" id="GO:0009166">
    <property type="term" value="P:nucleotide catabolic process"/>
    <property type="evidence" value="ECO:0007669"/>
    <property type="project" value="InterPro"/>
</dbReference>
<dbReference type="InterPro" id="IPR006179">
    <property type="entry name" value="5_nucleotidase/apyrase"/>
</dbReference>
<dbReference type="PANTHER" id="PTHR11575:SF48">
    <property type="entry name" value="5'-NUCLEOTIDASE"/>
    <property type="match status" value="1"/>
</dbReference>